<dbReference type="Gene3D" id="1.20.1420.30">
    <property type="entry name" value="NCX, central ion-binding region"/>
    <property type="match status" value="1"/>
</dbReference>
<organism evidence="7 8">
    <name type="scientific">Candidatus Magasanikbacteria bacterium CG_4_9_14_3_um_filter_32_9</name>
    <dbReference type="NCBI Taxonomy" id="1974644"/>
    <lineage>
        <taxon>Bacteria</taxon>
        <taxon>Candidatus Magasanikiibacteriota</taxon>
    </lineage>
</organism>
<feature type="transmembrane region" description="Helical" evidence="5">
    <location>
        <begin position="101"/>
        <end position="119"/>
    </location>
</feature>
<dbReference type="NCBIfam" id="TIGR00367">
    <property type="entry name" value="calcium/sodium antiporter"/>
    <property type="match status" value="1"/>
</dbReference>
<feature type="transmembrane region" description="Helical" evidence="5">
    <location>
        <begin position="266"/>
        <end position="287"/>
    </location>
</feature>
<protein>
    <submittedName>
        <fullName evidence="7">Sodium:proton exchanger</fullName>
    </submittedName>
</protein>
<evidence type="ECO:0000256" key="5">
    <source>
        <dbReference type="SAM" id="Phobius"/>
    </source>
</evidence>
<feature type="transmembrane region" description="Helical" evidence="5">
    <location>
        <begin position="74"/>
        <end position="94"/>
    </location>
</feature>
<accession>A0A2M7Z7R0</accession>
<keyword evidence="2 5" id="KW-0812">Transmembrane</keyword>
<dbReference type="InterPro" id="IPR004837">
    <property type="entry name" value="NaCa_Exmemb"/>
</dbReference>
<dbReference type="Proteomes" id="UP000230843">
    <property type="component" value="Unassembled WGS sequence"/>
</dbReference>
<dbReference type="PANTHER" id="PTHR10846:SF8">
    <property type="entry name" value="INNER MEMBRANE PROTEIN YRBG"/>
    <property type="match status" value="1"/>
</dbReference>
<dbReference type="Pfam" id="PF01699">
    <property type="entry name" value="Na_Ca_ex"/>
    <property type="match status" value="2"/>
</dbReference>
<dbReference type="PANTHER" id="PTHR10846">
    <property type="entry name" value="SODIUM/POTASSIUM/CALCIUM EXCHANGER"/>
    <property type="match status" value="1"/>
</dbReference>
<reference evidence="8" key="1">
    <citation type="submission" date="2017-09" db="EMBL/GenBank/DDBJ databases">
        <title>Depth-based differentiation of microbial function through sediment-hosted aquifers and enrichment of novel symbionts in the deep terrestrial subsurface.</title>
        <authorList>
            <person name="Probst A.J."/>
            <person name="Ladd B."/>
            <person name="Jarett J.K."/>
            <person name="Geller-Mcgrath D.E."/>
            <person name="Sieber C.M.K."/>
            <person name="Emerson J.B."/>
            <person name="Anantharaman K."/>
            <person name="Thomas B.C."/>
            <person name="Malmstrom R."/>
            <person name="Stieglmeier M."/>
            <person name="Klingl A."/>
            <person name="Woyke T."/>
            <person name="Ryan C.M."/>
            <person name="Banfield J.F."/>
        </authorList>
    </citation>
    <scope>NUCLEOTIDE SEQUENCE [LARGE SCALE GENOMIC DNA]</scope>
</reference>
<comment type="subcellular location">
    <subcellularLocation>
        <location evidence="1">Membrane</location>
        <topology evidence="1">Multi-pass membrane protein</topology>
    </subcellularLocation>
</comment>
<feature type="domain" description="Sodium/calcium exchanger membrane region" evidence="6">
    <location>
        <begin position="5"/>
        <end position="152"/>
    </location>
</feature>
<evidence type="ECO:0000259" key="6">
    <source>
        <dbReference type="Pfam" id="PF01699"/>
    </source>
</evidence>
<sequence length="317" mass="33658">MALTIFLLILGLGILIVGGEFLVRGSASIARRFKISQLVIGLTIVAFGTSAPELVVNIYSAINGSPDLAVGNIVGSNIANILLILGISAVIYPLKVSKGTAWKEIPLALLAVLLLLVFGNDTILDGTGTNILSRADGLAFMAFFIIFLYYTFGISKIEGEKETIATFGWGSSILMVLGGIIALAGGGQLLVDNAIKLAKLAGMSESLIGLTIVAIGTSLPELVTAVIAVIHKNDDMAIGNIVGSNIFNIFWILGLTAVIQPMAFNLTANIDIFVNIGATILLFLFLFSGERQKMNRQQGATFIFLYAVYILYLINRG</sequence>
<dbReference type="GO" id="GO:0008273">
    <property type="term" value="F:calcium, potassium:sodium antiporter activity"/>
    <property type="evidence" value="ECO:0007669"/>
    <property type="project" value="TreeGrafter"/>
</dbReference>
<evidence type="ECO:0000256" key="4">
    <source>
        <dbReference type="ARBA" id="ARBA00023136"/>
    </source>
</evidence>
<evidence type="ECO:0000256" key="2">
    <source>
        <dbReference type="ARBA" id="ARBA00022692"/>
    </source>
</evidence>
<feature type="transmembrane region" description="Helical" evidence="5">
    <location>
        <begin position="237"/>
        <end position="260"/>
    </location>
</feature>
<dbReference type="GO" id="GO:0005262">
    <property type="term" value="F:calcium channel activity"/>
    <property type="evidence" value="ECO:0007669"/>
    <property type="project" value="TreeGrafter"/>
</dbReference>
<dbReference type="GO" id="GO:0005886">
    <property type="term" value="C:plasma membrane"/>
    <property type="evidence" value="ECO:0007669"/>
    <property type="project" value="TreeGrafter"/>
</dbReference>
<feature type="transmembrane region" description="Helical" evidence="5">
    <location>
        <begin position="6"/>
        <end position="23"/>
    </location>
</feature>
<feature type="transmembrane region" description="Helical" evidence="5">
    <location>
        <begin position="131"/>
        <end position="152"/>
    </location>
</feature>
<feature type="transmembrane region" description="Helical" evidence="5">
    <location>
        <begin position="164"/>
        <end position="187"/>
    </location>
</feature>
<comment type="caution">
    <text evidence="7">The sequence shown here is derived from an EMBL/GenBank/DDBJ whole genome shotgun (WGS) entry which is preliminary data.</text>
</comment>
<evidence type="ECO:0000313" key="7">
    <source>
        <dbReference type="EMBL" id="PJA90387.1"/>
    </source>
</evidence>
<feature type="transmembrane region" description="Helical" evidence="5">
    <location>
        <begin position="207"/>
        <end position="230"/>
    </location>
</feature>
<proteinExistence type="predicted"/>
<feature type="transmembrane region" description="Helical" evidence="5">
    <location>
        <begin position="299"/>
        <end position="315"/>
    </location>
</feature>
<evidence type="ECO:0000313" key="8">
    <source>
        <dbReference type="Proteomes" id="UP000230843"/>
    </source>
</evidence>
<feature type="transmembrane region" description="Helical" evidence="5">
    <location>
        <begin position="35"/>
        <end position="62"/>
    </location>
</feature>
<evidence type="ECO:0000256" key="3">
    <source>
        <dbReference type="ARBA" id="ARBA00022989"/>
    </source>
</evidence>
<evidence type="ECO:0000256" key="1">
    <source>
        <dbReference type="ARBA" id="ARBA00004141"/>
    </source>
</evidence>
<dbReference type="InterPro" id="IPR044880">
    <property type="entry name" value="NCX_ion-bd_dom_sf"/>
</dbReference>
<keyword evidence="3 5" id="KW-1133">Transmembrane helix</keyword>
<dbReference type="AlphaFoldDB" id="A0A2M7Z7R0"/>
<feature type="domain" description="Sodium/calcium exchanger membrane region" evidence="6">
    <location>
        <begin position="172"/>
        <end position="314"/>
    </location>
</feature>
<dbReference type="GO" id="GO:0006874">
    <property type="term" value="P:intracellular calcium ion homeostasis"/>
    <property type="evidence" value="ECO:0007669"/>
    <property type="project" value="TreeGrafter"/>
</dbReference>
<gene>
    <name evidence="7" type="ORF">CO137_00400</name>
</gene>
<dbReference type="EMBL" id="PFVJ01000010">
    <property type="protein sequence ID" value="PJA90387.1"/>
    <property type="molecule type" value="Genomic_DNA"/>
</dbReference>
<name>A0A2M7Z7R0_9BACT</name>
<keyword evidence="4 5" id="KW-0472">Membrane</keyword>
<dbReference type="InterPro" id="IPR004481">
    <property type="entry name" value="K/Na/Ca-exchanger"/>
</dbReference>